<reference evidence="2 4" key="1">
    <citation type="submission" date="2016-07" db="EMBL/GenBank/DDBJ databases">
        <title>Pervasive Adenine N6-methylation of Active Genes in Fungi.</title>
        <authorList>
            <consortium name="DOE Joint Genome Institute"/>
            <person name="Mondo S.J."/>
            <person name="Dannebaum R.O."/>
            <person name="Kuo R.C."/>
            <person name="Labutti K."/>
            <person name="Haridas S."/>
            <person name="Kuo A."/>
            <person name="Salamov A."/>
            <person name="Ahrendt S.R."/>
            <person name="Lipzen A."/>
            <person name="Sullivan W."/>
            <person name="Andreopoulos W.B."/>
            <person name="Clum A."/>
            <person name="Lindquist E."/>
            <person name="Daum C."/>
            <person name="Ramamoorthy G.K."/>
            <person name="Gryganskyi A."/>
            <person name="Culley D."/>
            <person name="Magnuson J.K."/>
            <person name="James T.Y."/>
            <person name="O'Malley M.A."/>
            <person name="Stajich J.E."/>
            <person name="Spatafora J.W."/>
            <person name="Visel A."/>
            <person name="Grigoriev I.V."/>
        </authorList>
    </citation>
    <scope>NUCLEOTIDE SEQUENCE [LARGE SCALE GENOMIC DNA]</scope>
    <source>
        <strain evidence="2 4">CBS 931.73</strain>
    </source>
</reference>
<organism evidence="2 4">
    <name type="scientific">Basidiobolus meristosporus CBS 931.73</name>
    <dbReference type="NCBI Taxonomy" id="1314790"/>
    <lineage>
        <taxon>Eukaryota</taxon>
        <taxon>Fungi</taxon>
        <taxon>Fungi incertae sedis</taxon>
        <taxon>Zoopagomycota</taxon>
        <taxon>Entomophthoromycotina</taxon>
        <taxon>Basidiobolomycetes</taxon>
        <taxon>Basidiobolales</taxon>
        <taxon>Basidiobolaceae</taxon>
        <taxon>Basidiobolus</taxon>
    </lineage>
</organism>
<dbReference type="Proteomes" id="UP000193498">
    <property type="component" value="Unassembled WGS sequence"/>
</dbReference>
<comment type="caution">
    <text evidence="2">The sequence shown here is derived from an EMBL/GenBank/DDBJ whole genome shotgun (WGS) entry which is preliminary data.</text>
</comment>
<keyword evidence="1" id="KW-0175">Coiled coil</keyword>
<dbReference type="InParanoid" id="A0A1Y1XWB2"/>
<dbReference type="EMBL" id="MCFE01000122">
    <property type="protein sequence ID" value="ORX97992.1"/>
    <property type="molecule type" value="Genomic_DNA"/>
</dbReference>
<evidence type="ECO:0000313" key="3">
    <source>
        <dbReference type="EMBL" id="ORX97992.1"/>
    </source>
</evidence>
<evidence type="ECO:0000313" key="4">
    <source>
        <dbReference type="Proteomes" id="UP000193498"/>
    </source>
</evidence>
<dbReference type="AlphaFoldDB" id="A0A1Y1XWB2"/>
<dbReference type="EMBL" id="MCFE01000409">
    <property type="protein sequence ID" value="ORX89965.1"/>
    <property type="molecule type" value="Genomic_DNA"/>
</dbReference>
<evidence type="ECO:0000313" key="2">
    <source>
        <dbReference type="EMBL" id="ORX89965.1"/>
    </source>
</evidence>
<accession>A0A1Y1XWB2</accession>
<keyword evidence="4" id="KW-1185">Reference proteome</keyword>
<sequence>MQKAILALQDEKESEKRRSWDINQQYLEKLHQLQKLQGLYDQLKRKLIASNLQQNIFNAQNADEASLVSYGEKPTKHNPHYEAKFRHHSNPAKYTTMNPRF</sequence>
<evidence type="ECO:0000256" key="1">
    <source>
        <dbReference type="SAM" id="Coils"/>
    </source>
</evidence>
<proteinExistence type="predicted"/>
<feature type="coiled-coil region" evidence="1">
    <location>
        <begin position="26"/>
        <end position="53"/>
    </location>
</feature>
<protein>
    <submittedName>
        <fullName evidence="2">Uncharacterized protein</fullName>
    </submittedName>
</protein>
<dbReference type="OrthoDB" id="441210at2759"/>
<gene>
    <name evidence="2" type="ORF">K493DRAFT_266377</name>
    <name evidence="3" type="ORF">K493DRAFT_406743</name>
</gene>
<name>A0A1Y1XWB2_9FUNG</name>